<keyword evidence="2 11" id="KW-0813">Transport</keyword>
<dbReference type="InterPro" id="IPR037066">
    <property type="entry name" value="Plug_dom_sf"/>
</dbReference>
<proteinExistence type="inferred from homology"/>
<feature type="domain" description="TonB-dependent receptor-like beta-barrel" evidence="13">
    <location>
        <begin position="298"/>
        <end position="713"/>
    </location>
</feature>
<comment type="caution">
    <text evidence="15">The sequence shown here is derived from an EMBL/GenBank/DDBJ whole genome shotgun (WGS) entry which is preliminary data.</text>
</comment>
<dbReference type="AlphaFoldDB" id="A0A5J4G2J8"/>
<keyword evidence="10 11" id="KW-0998">Cell outer membrane</keyword>
<evidence type="ECO:0000256" key="2">
    <source>
        <dbReference type="ARBA" id="ARBA00022448"/>
    </source>
</evidence>
<dbReference type="GO" id="GO:0009279">
    <property type="term" value="C:cell outer membrane"/>
    <property type="evidence" value="ECO:0007669"/>
    <property type="project" value="UniProtKB-SubCell"/>
</dbReference>
<name>A0A5J4G2J8_9FLAO</name>
<evidence type="ECO:0000313" key="15">
    <source>
        <dbReference type="EMBL" id="GEQ87039.1"/>
    </source>
</evidence>
<sequence length="755" mass="84788">MAVIYVSAIFNPLLSQTIKNQVINYSGTAIPNVVILLNGEVISETNTEGYFSLSETYQLPITLELKHPDYFLRTITVSKNNATFNLFAIENTQDLDEVVISSTYQKESKVIIPTAKISAEKFIEYSPLDLVSAINETPGVYIQSGALNTNRIVIRGVGSRTLYGTNKIRAYFNGIPITNGTGDTTIDAFDPEDIERLEIVKGPKATQYGTNLGGTLLLNSKQAVPGETYFKSNLTVGSFGFVKNNISVATADEKLALNLNYDHLETDGFRENSTYNRNAFLLTSNYTFDSKNEIGILVNFTDYNAQIPSSISKTDFEEDPSQAAFTWNAAKGFEDNKQVLTGINYTHRFTDNLSNTTSVFYTYLDHYEPRPFNILDEFTNGYGARTLFANDFKFFKNNATLSFGAEMYNDQYNWKTIENLYEENNGNGSLEGQLLSDNKEKRNTLNVFATTTLPITEKLKIQLGINFNKTDYTFTDKFNTGENNKNASRDFNPIFAPNLSVFYQYTQNLKAYLNVSRGFNYPSIEETLTPQGVINPDLGPETGFNYEVGSQIFLFKGKLQLKLAAYLIDIDNLLVADRVGEDQFIGRNAGKTEHKGVELSILYSHIFNNGFFLAPYLNAEISDNKFIDFVDGNVSYSGNKLTGVPNNKVNGGLRFGFKNFSLNTNFLYVGDMPLNDANTLYSEDYKVFNTKLSYTYNITNRLLIEVNAGLNNVLDETYASSILINAVGFGNSEPRYYYPGIPRNWFSGFKVKYSM</sequence>
<keyword evidence="8 12" id="KW-0798">TonB box</keyword>
<accession>A0A5J4G2J8</accession>
<reference evidence="15 16" key="1">
    <citation type="submission" date="2019-08" db="EMBL/GenBank/DDBJ databases">
        <title>Ulvibacter marinistellae sp. nov., isolated from a starfish, Patiria pectinifera.</title>
        <authorList>
            <person name="Kawano K."/>
            <person name="Ushijima N."/>
            <person name="Kihara M."/>
            <person name="Itoh H."/>
        </authorList>
    </citation>
    <scope>NUCLEOTIDE SEQUENCE [LARGE SCALE GENOMIC DNA]</scope>
    <source>
        <strain evidence="15 16">KK4</strain>
    </source>
</reference>
<dbReference type="Gene3D" id="2.170.130.10">
    <property type="entry name" value="TonB-dependent receptor, plug domain"/>
    <property type="match status" value="1"/>
</dbReference>
<gene>
    <name evidence="15" type="primary">yncD</name>
    <name evidence="15" type="ORF">ULMS_25470</name>
</gene>
<dbReference type="EMBL" id="BKCF01000005">
    <property type="protein sequence ID" value="GEQ87039.1"/>
    <property type="molecule type" value="Genomic_DNA"/>
</dbReference>
<dbReference type="GO" id="GO:0006826">
    <property type="term" value="P:iron ion transport"/>
    <property type="evidence" value="ECO:0007669"/>
    <property type="project" value="UniProtKB-KW"/>
</dbReference>
<dbReference type="PANTHER" id="PTHR32552">
    <property type="entry name" value="FERRICHROME IRON RECEPTOR-RELATED"/>
    <property type="match status" value="1"/>
</dbReference>
<dbReference type="InterPro" id="IPR008969">
    <property type="entry name" value="CarboxyPept-like_regulatory"/>
</dbReference>
<dbReference type="PANTHER" id="PTHR32552:SF81">
    <property type="entry name" value="TONB-DEPENDENT OUTER MEMBRANE RECEPTOR"/>
    <property type="match status" value="1"/>
</dbReference>
<evidence type="ECO:0000256" key="9">
    <source>
        <dbReference type="ARBA" id="ARBA00023136"/>
    </source>
</evidence>
<evidence type="ECO:0000313" key="16">
    <source>
        <dbReference type="Proteomes" id="UP000326994"/>
    </source>
</evidence>
<comment type="similarity">
    <text evidence="11 12">Belongs to the TonB-dependent receptor family.</text>
</comment>
<dbReference type="SUPFAM" id="SSF49464">
    <property type="entry name" value="Carboxypeptidase regulatory domain-like"/>
    <property type="match status" value="1"/>
</dbReference>
<evidence type="ECO:0000256" key="8">
    <source>
        <dbReference type="ARBA" id="ARBA00023077"/>
    </source>
</evidence>
<keyword evidence="7" id="KW-0406">Ion transport</keyword>
<keyword evidence="5 11" id="KW-0812">Transmembrane</keyword>
<evidence type="ECO:0000256" key="1">
    <source>
        <dbReference type="ARBA" id="ARBA00004571"/>
    </source>
</evidence>
<comment type="subcellular location">
    <subcellularLocation>
        <location evidence="1 11">Cell outer membrane</location>
        <topology evidence="1 11">Multi-pass membrane protein</topology>
    </subcellularLocation>
</comment>
<keyword evidence="6" id="KW-0408">Iron</keyword>
<keyword evidence="16" id="KW-1185">Reference proteome</keyword>
<dbReference type="Proteomes" id="UP000326994">
    <property type="component" value="Unassembled WGS sequence"/>
</dbReference>
<evidence type="ECO:0000256" key="11">
    <source>
        <dbReference type="PROSITE-ProRule" id="PRU01360"/>
    </source>
</evidence>
<keyword evidence="4" id="KW-0410">Iron transport</keyword>
<feature type="domain" description="TonB-dependent receptor plug" evidence="14">
    <location>
        <begin position="111"/>
        <end position="214"/>
    </location>
</feature>
<evidence type="ECO:0000256" key="3">
    <source>
        <dbReference type="ARBA" id="ARBA00022452"/>
    </source>
</evidence>
<evidence type="ECO:0000256" key="10">
    <source>
        <dbReference type="ARBA" id="ARBA00023237"/>
    </source>
</evidence>
<evidence type="ECO:0000256" key="7">
    <source>
        <dbReference type="ARBA" id="ARBA00023065"/>
    </source>
</evidence>
<dbReference type="InterPro" id="IPR012910">
    <property type="entry name" value="Plug_dom"/>
</dbReference>
<dbReference type="InterPro" id="IPR036942">
    <property type="entry name" value="Beta-barrel_TonB_sf"/>
</dbReference>
<dbReference type="Pfam" id="PF07715">
    <property type="entry name" value="Plug"/>
    <property type="match status" value="1"/>
</dbReference>
<evidence type="ECO:0000259" key="13">
    <source>
        <dbReference type="Pfam" id="PF00593"/>
    </source>
</evidence>
<dbReference type="Pfam" id="PF00593">
    <property type="entry name" value="TonB_dep_Rec_b-barrel"/>
    <property type="match status" value="1"/>
</dbReference>
<keyword evidence="9 11" id="KW-0472">Membrane</keyword>
<dbReference type="Gene3D" id="2.40.170.20">
    <property type="entry name" value="TonB-dependent receptor, beta-barrel domain"/>
    <property type="match status" value="1"/>
</dbReference>
<evidence type="ECO:0000256" key="6">
    <source>
        <dbReference type="ARBA" id="ARBA00023004"/>
    </source>
</evidence>
<evidence type="ECO:0000256" key="12">
    <source>
        <dbReference type="RuleBase" id="RU003357"/>
    </source>
</evidence>
<protein>
    <submittedName>
        <fullName evidence="15">Ligand-gated channel</fullName>
    </submittedName>
</protein>
<dbReference type="PROSITE" id="PS52016">
    <property type="entry name" value="TONB_DEPENDENT_REC_3"/>
    <property type="match status" value="1"/>
</dbReference>
<dbReference type="InterPro" id="IPR000531">
    <property type="entry name" value="Beta-barrel_TonB"/>
</dbReference>
<keyword evidence="3 11" id="KW-1134">Transmembrane beta strand</keyword>
<evidence type="ECO:0000256" key="4">
    <source>
        <dbReference type="ARBA" id="ARBA00022496"/>
    </source>
</evidence>
<evidence type="ECO:0000259" key="14">
    <source>
        <dbReference type="Pfam" id="PF07715"/>
    </source>
</evidence>
<dbReference type="SUPFAM" id="SSF56935">
    <property type="entry name" value="Porins"/>
    <property type="match status" value="1"/>
</dbReference>
<organism evidence="15 16">
    <name type="scientific">Patiriisocius marinistellae</name>
    <dbReference type="NCBI Taxonomy" id="2494560"/>
    <lineage>
        <taxon>Bacteria</taxon>
        <taxon>Pseudomonadati</taxon>
        <taxon>Bacteroidota</taxon>
        <taxon>Flavobacteriia</taxon>
        <taxon>Flavobacteriales</taxon>
        <taxon>Flavobacteriaceae</taxon>
        <taxon>Patiriisocius</taxon>
    </lineage>
</organism>
<dbReference type="InterPro" id="IPR039426">
    <property type="entry name" value="TonB-dep_rcpt-like"/>
</dbReference>
<evidence type="ECO:0000256" key="5">
    <source>
        <dbReference type="ARBA" id="ARBA00022692"/>
    </source>
</evidence>